<reference evidence="2" key="1">
    <citation type="submission" date="2022-09" db="EMBL/GenBank/DDBJ databases">
        <title>Actin cytoskeleton and complex cell architecture in an #Asgard archaeon.</title>
        <authorList>
            <person name="Ponce Toledo R.I."/>
            <person name="Schleper C."/>
            <person name="Rodrigues Oliveira T."/>
            <person name="Wollweber F."/>
            <person name="Xu J."/>
            <person name="Rittmann S."/>
            <person name="Klingl A."/>
            <person name="Pilhofer M."/>
        </authorList>
    </citation>
    <scope>NUCLEOTIDE SEQUENCE</scope>
    <source>
        <strain evidence="2">B-35</strain>
    </source>
</reference>
<accession>A0ABY6HS45</accession>
<evidence type="ECO:0000259" key="1">
    <source>
        <dbReference type="Pfam" id="PF01037"/>
    </source>
</evidence>
<proteinExistence type="predicted"/>
<keyword evidence="3" id="KW-1185">Reference proteome</keyword>
<dbReference type="InterPro" id="IPR011008">
    <property type="entry name" value="Dimeric_a/b-barrel"/>
</dbReference>
<dbReference type="Proteomes" id="UP001208689">
    <property type="component" value="Chromosome"/>
</dbReference>
<feature type="domain" description="Transcription regulator AsnC/Lrp ligand binding" evidence="1">
    <location>
        <begin position="9"/>
        <end position="77"/>
    </location>
</feature>
<dbReference type="Gene3D" id="3.30.70.920">
    <property type="match status" value="1"/>
</dbReference>
<sequence length="85" mass="9965">MKVKILSFVKVELGRTMEIVEKLQLIKNVKEIYYITGEYDLVMKIEGESSEELQKIMMTQIDIIKGIKKLNSHLMVKRWMTDSEG</sequence>
<dbReference type="SUPFAM" id="SSF54909">
    <property type="entry name" value="Dimeric alpha+beta barrel"/>
    <property type="match status" value="1"/>
</dbReference>
<dbReference type="EMBL" id="CP104013">
    <property type="protein sequence ID" value="UYP46333.1"/>
    <property type="molecule type" value="Genomic_DNA"/>
</dbReference>
<evidence type="ECO:0000313" key="3">
    <source>
        <dbReference type="Proteomes" id="UP001208689"/>
    </source>
</evidence>
<organism evidence="2 3">
    <name type="scientific">Candidatus Lokiarchaeum ossiferum</name>
    <dbReference type="NCBI Taxonomy" id="2951803"/>
    <lineage>
        <taxon>Archaea</taxon>
        <taxon>Promethearchaeati</taxon>
        <taxon>Promethearchaeota</taxon>
        <taxon>Promethearchaeia</taxon>
        <taxon>Promethearchaeales</taxon>
        <taxon>Promethearchaeaceae</taxon>
        <taxon>Candidatus Lokiarchaeum</taxon>
    </lineage>
</organism>
<protein>
    <recommendedName>
        <fullName evidence="1">Transcription regulator AsnC/Lrp ligand binding domain-containing protein</fullName>
    </recommendedName>
</protein>
<dbReference type="InterPro" id="IPR019887">
    <property type="entry name" value="Tscrpt_reg_AsnC/Lrp_C"/>
</dbReference>
<evidence type="ECO:0000313" key="2">
    <source>
        <dbReference type="EMBL" id="UYP46333.1"/>
    </source>
</evidence>
<dbReference type="Pfam" id="PF01037">
    <property type="entry name" value="AsnC_trans_reg"/>
    <property type="match status" value="1"/>
</dbReference>
<name>A0ABY6HS45_9ARCH</name>
<gene>
    <name evidence="2" type="ORF">NEF87_002618</name>
</gene>